<name>A0AAV4QYQ9_CAEEX</name>
<keyword evidence="4" id="KW-1185">Reference proteome</keyword>
<organism evidence="3 4">
    <name type="scientific">Caerostris extrusa</name>
    <name type="common">Bark spider</name>
    <name type="synonym">Caerostris bankana</name>
    <dbReference type="NCBI Taxonomy" id="172846"/>
    <lineage>
        <taxon>Eukaryota</taxon>
        <taxon>Metazoa</taxon>
        <taxon>Ecdysozoa</taxon>
        <taxon>Arthropoda</taxon>
        <taxon>Chelicerata</taxon>
        <taxon>Arachnida</taxon>
        <taxon>Araneae</taxon>
        <taxon>Araneomorphae</taxon>
        <taxon>Entelegynae</taxon>
        <taxon>Araneoidea</taxon>
        <taxon>Araneidae</taxon>
        <taxon>Caerostris</taxon>
    </lineage>
</organism>
<dbReference type="InterPro" id="IPR036691">
    <property type="entry name" value="Endo/exonu/phosph_ase_sf"/>
</dbReference>
<keyword evidence="1" id="KW-0732">Signal</keyword>
<evidence type="ECO:0000256" key="1">
    <source>
        <dbReference type="SAM" id="SignalP"/>
    </source>
</evidence>
<comment type="caution">
    <text evidence="3">The sequence shown here is derived from an EMBL/GenBank/DDBJ whole genome shotgun (WGS) entry which is preliminary data.</text>
</comment>
<dbReference type="Pfam" id="PF03372">
    <property type="entry name" value="Exo_endo_phos"/>
    <property type="match status" value="1"/>
</dbReference>
<dbReference type="Gene3D" id="3.60.10.10">
    <property type="entry name" value="Endonuclease/exonuclease/phosphatase"/>
    <property type="match status" value="1"/>
</dbReference>
<gene>
    <name evidence="3" type="primary">X-elementORF2_292</name>
    <name evidence="3" type="ORF">CEXT_283711</name>
</gene>
<keyword evidence="3" id="KW-0808">Transferase</keyword>
<protein>
    <submittedName>
        <fullName evidence="3">RNA-directed DNA polymerase from transposon X-element</fullName>
    </submittedName>
</protein>
<proteinExistence type="predicted"/>
<dbReference type="EMBL" id="BPLR01007143">
    <property type="protein sequence ID" value="GIY14788.1"/>
    <property type="molecule type" value="Genomic_DNA"/>
</dbReference>
<accession>A0AAV4QYQ9</accession>
<feature type="signal peptide" evidence="1">
    <location>
        <begin position="1"/>
        <end position="17"/>
    </location>
</feature>
<evidence type="ECO:0000259" key="2">
    <source>
        <dbReference type="Pfam" id="PF03372"/>
    </source>
</evidence>
<dbReference type="GO" id="GO:0003964">
    <property type="term" value="F:RNA-directed DNA polymerase activity"/>
    <property type="evidence" value="ECO:0007669"/>
    <property type="project" value="UniProtKB-KW"/>
</dbReference>
<keyword evidence="3" id="KW-0695">RNA-directed DNA polymerase</keyword>
<dbReference type="InterPro" id="IPR005135">
    <property type="entry name" value="Endo/exonuclease/phosphatase"/>
</dbReference>
<dbReference type="Proteomes" id="UP001054945">
    <property type="component" value="Unassembled WGS sequence"/>
</dbReference>
<dbReference type="AlphaFoldDB" id="A0AAV4QYQ9"/>
<evidence type="ECO:0000313" key="3">
    <source>
        <dbReference type="EMBL" id="GIY14788.1"/>
    </source>
</evidence>
<sequence>MKHNFVISLALCSLAFGWKLDLNRASTKTSQQNWPWSQDPPRVFKEIRPLNSSLHAPLTCISLRFGSWNSNGLIKHLNEVIEFVSDHDLDLFLIQETCLQPGREPNIPNFTLYKNDRINFTNFRSSGGTCIYVKNSLNHYQLPTPQMTGIEATIINLQVTDNTKNRVRLYLLQKLSYFPD</sequence>
<keyword evidence="3" id="KW-0548">Nucleotidyltransferase</keyword>
<evidence type="ECO:0000313" key="4">
    <source>
        <dbReference type="Proteomes" id="UP001054945"/>
    </source>
</evidence>
<dbReference type="SUPFAM" id="SSF56219">
    <property type="entry name" value="DNase I-like"/>
    <property type="match status" value="1"/>
</dbReference>
<feature type="chain" id="PRO_5043349225" evidence="1">
    <location>
        <begin position="18"/>
        <end position="180"/>
    </location>
</feature>
<feature type="domain" description="Endonuclease/exonuclease/phosphatase" evidence="2">
    <location>
        <begin position="66"/>
        <end position="163"/>
    </location>
</feature>
<reference evidence="3 4" key="1">
    <citation type="submission" date="2021-06" db="EMBL/GenBank/DDBJ databases">
        <title>Caerostris extrusa draft genome.</title>
        <authorList>
            <person name="Kono N."/>
            <person name="Arakawa K."/>
        </authorList>
    </citation>
    <scope>NUCLEOTIDE SEQUENCE [LARGE SCALE GENOMIC DNA]</scope>
</reference>